<dbReference type="Pfam" id="PF10119">
    <property type="entry name" value="MethyTransf_Reg"/>
    <property type="match status" value="1"/>
</dbReference>
<evidence type="ECO:0000313" key="3">
    <source>
        <dbReference type="EMBL" id="OYQ37396.1"/>
    </source>
</evidence>
<dbReference type="InterPro" id="IPR013217">
    <property type="entry name" value="Methyltransf_12"/>
</dbReference>
<dbReference type="CDD" id="cd02440">
    <property type="entry name" value="AdoMet_MTases"/>
    <property type="match status" value="1"/>
</dbReference>
<reference evidence="3 4" key="1">
    <citation type="submission" date="2017-07" db="EMBL/GenBank/DDBJ databases">
        <title>Niveispirillum cyanobacteriorum sp. nov., isolated from cyanobacterial aggregates in a eutrophic lake.</title>
        <authorList>
            <person name="Cai H."/>
        </authorList>
    </citation>
    <scope>NUCLEOTIDE SEQUENCE [LARGE SCALE GENOMIC DNA]</scope>
    <source>
        <strain evidence="4">TH1-14</strain>
    </source>
</reference>
<feature type="domain" description="Methyltransferase type 12" evidence="1">
    <location>
        <begin position="59"/>
        <end position="156"/>
    </location>
</feature>
<gene>
    <name evidence="3" type="ORF">CHU95_01500</name>
</gene>
<dbReference type="Gene3D" id="3.40.50.150">
    <property type="entry name" value="Vaccinia Virus protein VP39"/>
    <property type="match status" value="1"/>
</dbReference>
<dbReference type="SUPFAM" id="SSF53335">
    <property type="entry name" value="S-adenosyl-L-methionine-dependent methyltransferases"/>
    <property type="match status" value="1"/>
</dbReference>
<evidence type="ECO:0000259" key="2">
    <source>
        <dbReference type="Pfam" id="PF10119"/>
    </source>
</evidence>
<dbReference type="InterPro" id="IPR029063">
    <property type="entry name" value="SAM-dependent_MTases_sf"/>
</dbReference>
<dbReference type="EMBL" id="NOXU01000015">
    <property type="protein sequence ID" value="OYQ37396.1"/>
    <property type="molecule type" value="Genomic_DNA"/>
</dbReference>
<comment type="caution">
    <text evidence="3">The sequence shown here is derived from an EMBL/GenBank/DDBJ whole genome shotgun (WGS) entry which is preliminary data.</text>
</comment>
<dbReference type="OrthoDB" id="5298787at2"/>
<dbReference type="Proteomes" id="UP000216998">
    <property type="component" value="Unassembled WGS sequence"/>
</dbReference>
<name>A0A255Z7H7_9PROT</name>
<dbReference type="Pfam" id="PF08242">
    <property type="entry name" value="Methyltransf_12"/>
    <property type="match status" value="1"/>
</dbReference>
<accession>A0A255Z7H7</accession>
<proteinExistence type="predicted"/>
<dbReference type="AlphaFoldDB" id="A0A255Z7H7"/>
<keyword evidence="4" id="KW-1185">Reference proteome</keyword>
<sequence length="508" mass="55191">MKTGWTGPGKGIMQGWTDGYVTEIGYTYSFHPELQPWPMAEVLGKRSPISPGEPFDYCELGFGQGFSLALLAAANPQARFWGNDINTAHVEHARWLADGAGLSNLSVSSLGFADYAAADLPAFDIVALHGVWSWVGQQQRAEIVTFLDRHLKPGGLVYLGYNVLPGWAQYLPLRELMLAGAKRGQGGLSARIAGALALADRLRAHDAGYFRVNPTVTTRLEALMERPVDYLAHEYFNESWHPAYFTDVAQALASAGLRLVAQGRAADRWEEAALSEIILTVGGQTAADDPNFAELLRDYLTNRPFRRDLFIRDGSGDRAVPERRWAAVGHPRDLPRRATVATRPIDVPFDTAHAALTVLLSGPRTEADLLSGLDGEGQAALATLRALELIAPCLPDDGLSARQESCSRLNDLLLADAATADRMPALASPVTGGGIAVDRVGKLFLAALSSGTDPVLHAFHRLEKVGQRVLRDGKPITTADRHKAELGERWEVFAKRRLPILQMLGAAR</sequence>
<protein>
    <recommendedName>
        <fullName evidence="5">Methyltransferase</fullName>
    </recommendedName>
</protein>
<evidence type="ECO:0008006" key="5">
    <source>
        <dbReference type="Google" id="ProtNLM"/>
    </source>
</evidence>
<evidence type="ECO:0000313" key="4">
    <source>
        <dbReference type="Proteomes" id="UP000216998"/>
    </source>
</evidence>
<dbReference type="InterPro" id="IPR018773">
    <property type="entry name" value="MeTrfase_reg_dom_prd"/>
</dbReference>
<organism evidence="3 4">
    <name type="scientific">Niveispirillum lacus</name>
    <dbReference type="NCBI Taxonomy" id="1981099"/>
    <lineage>
        <taxon>Bacteria</taxon>
        <taxon>Pseudomonadati</taxon>
        <taxon>Pseudomonadota</taxon>
        <taxon>Alphaproteobacteria</taxon>
        <taxon>Rhodospirillales</taxon>
        <taxon>Azospirillaceae</taxon>
        <taxon>Niveispirillum</taxon>
    </lineage>
</organism>
<evidence type="ECO:0000259" key="1">
    <source>
        <dbReference type="Pfam" id="PF08242"/>
    </source>
</evidence>
<feature type="domain" description="Methyltransferase regulatory" evidence="2">
    <location>
        <begin position="229"/>
        <end position="312"/>
    </location>
</feature>